<dbReference type="Pfam" id="PF00486">
    <property type="entry name" value="Trans_reg_C"/>
    <property type="match status" value="1"/>
</dbReference>
<feature type="domain" description="Response regulatory" evidence="12">
    <location>
        <begin position="5"/>
        <end position="118"/>
    </location>
</feature>
<keyword evidence="6" id="KW-0805">Transcription regulation</keyword>
<protein>
    <recommendedName>
        <fullName evidence="2">Stage 0 sporulation protein A homolog</fullName>
    </recommendedName>
</protein>
<keyword evidence="8" id="KW-0804">Transcription</keyword>
<dbReference type="GO" id="GO:0000987">
    <property type="term" value="F:cis-regulatory region sequence-specific DNA binding"/>
    <property type="evidence" value="ECO:0007669"/>
    <property type="project" value="UniProtKB-ARBA"/>
</dbReference>
<evidence type="ECO:0000256" key="11">
    <source>
        <dbReference type="PROSITE-ProRule" id="PRU01091"/>
    </source>
</evidence>
<dbReference type="RefSeq" id="WP_114002165.1">
    <property type="nucleotide sequence ID" value="NZ_PSQG01000011.1"/>
</dbReference>
<keyword evidence="7 11" id="KW-0238">DNA-binding</keyword>
<dbReference type="SUPFAM" id="SSF52172">
    <property type="entry name" value="CheY-like"/>
    <property type="match status" value="1"/>
</dbReference>
<comment type="subcellular location">
    <subcellularLocation>
        <location evidence="1">Cytoplasm</location>
    </subcellularLocation>
</comment>
<evidence type="ECO:0000256" key="2">
    <source>
        <dbReference type="ARBA" id="ARBA00018672"/>
    </source>
</evidence>
<dbReference type="GO" id="GO:0000156">
    <property type="term" value="F:phosphorelay response regulator activity"/>
    <property type="evidence" value="ECO:0007669"/>
    <property type="project" value="TreeGrafter"/>
</dbReference>
<dbReference type="InterPro" id="IPR001867">
    <property type="entry name" value="OmpR/PhoB-type_DNA-bd"/>
</dbReference>
<accession>A0A367G1J9</accession>
<sequence length="250" mass="28293">MNKTLILVVEDDRPIRNLIVTTLKTHDYKYLAAENGASAILEASSHNPDIVLLDLGLPDMEGVEVIKKIRTWSNMPIIVISARSEDMDKIEALDAGADDYITKPFSVEELLARIRVSQRRLAITQSGKQPETSVFENGGLKIDYTAGCTFLKDRELHLTPIEYKLLCLLSRNVGKVLTHTYITQQIWGRCAENDVASLRVFMATLRKKLEPEKNGVQYIQTHIGIGYRMLRIEKPEQETKKDSINPQTII</sequence>
<organism evidence="14 15">
    <name type="scientific">Blautia obeum</name>
    <dbReference type="NCBI Taxonomy" id="40520"/>
    <lineage>
        <taxon>Bacteria</taxon>
        <taxon>Bacillati</taxon>
        <taxon>Bacillota</taxon>
        <taxon>Clostridia</taxon>
        <taxon>Lachnospirales</taxon>
        <taxon>Lachnospiraceae</taxon>
        <taxon>Blautia</taxon>
    </lineage>
</organism>
<keyword evidence="5" id="KW-0902">Two-component regulatory system</keyword>
<dbReference type="CDD" id="cd17620">
    <property type="entry name" value="REC_OmpR_KdpE-like"/>
    <property type="match status" value="1"/>
</dbReference>
<dbReference type="GO" id="GO:0042802">
    <property type="term" value="F:identical protein binding"/>
    <property type="evidence" value="ECO:0007669"/>
    <property type="project" value="UniProtKB-ARBA"/>
</dbReference>
<dbReference type="Gene3D" id="1.10.10.10">
    <property type="entry name" value="Winged helix-like DNA-binding domain superfamily/Winged helix DNA-binding domain"/>
    <property type="match status" value="1"/>
</dbReference>
<evidence type="ECO:0000256" key="4">
    <source>
        <dbReference type="ARBA" id="ARBA00022553"/>
    </source>
</evidence>
<keyword evidence="4 10" id="KW-0597">Phosphoprotein</keyword>
<reference evidence="14 15" key="1">
    <citation type="submission" date="2018-02" db="EMBL/GenBank/DDBJ databases">
        <title>Complete genome sequencing of Faecalibacterium prausnitzii strains isolated from the human gut.</title>
        <authorList>
            <person name="Fitzgerald B.C."/>
            <person name="Shkoporov A.N."/>
            <person name="Ross P.R."/>
            <person name="Hill C."/>
        </authorList>
    </citation>
    <scope>NUCLEOTIDE SEQUENCE [LARGE SCALE GENOMIC DNA]</scope>
    <source>
        <strain evidence="14 15">APC942/31-1</strain>
    </source>
</reference>
<dbReference type="Gene3D" id="6.10.250.690">
    <property type="match status" value="1"/>
</dbReference>
<evidence type="ECO:0000256" key="1">
    <source>
        <dbReference type="ARBA" id="ARBA00004496"/>
    </source>
</evidence>
<dbReference type="GO" id="GO:0005829">
    <property type="term" value="C:cytosol"/>
    <property type="evidence" value="ECO:0007669"/>
    <property type="project" value="TreeGrafter"/>
</dbReference>
<dbReference type="PROSITE" id="PS50110">
    <property type="entry name" value="RESPONSE_REGULATORY"/>
    <property type="match status" value="1"/>
</dbReference>
<dbReference type="SUPFAM" id="SSF46894">
    <property type="entry name" value="C-terminal effector domain of the bipartite response regulators"/>
    <property type="match status" value="1"/>
</dbReference>
<dbReference type="GO" id="GO:0032993">
    <property type="term" value="C:protein-DNA complex"/>
    <property type="evidence" value="ECO:0007669"/>
    <property type="project" value="TreeGrafter"/>
</dbReference>
<keyword evidence="3" id="KW-0963">Cytoplasm</keyword>
<evidence type="ECO:0000256" key="8">
    <source>
        <dbReference type="ARBA" id="ARBA00023163"/>
    </source>
</evidence>
<dbReference type="EMBL" id="PSQG01000011">
    <property type="protein sequence ID" value="RCH43871.1"/>
    <property type="molecule type" value="Genomic_DNA"/>
</dbReference>
<feature type="DNA-binding region" description="OmpR/PhoB-type" evidence="11">
    <location>
        <begin position="132"/>
        <end position="231"/>
    </location>
</feature>
<evidence type="ECO:0000256" key="3">
    <source>
        <dbReference type="ARBA" id="ARBA00022490"/>
    </source>
</evidence>
<proteinExistence type="predicted"/>
<feature type="domain" description="OmpR/PhoB-type" evidence="13">
    <location>
        <begin position="132"/>
        <end position="231"/>
    </location>
</feature>
<comment type="caution">
    <text evidence="14">The sequence shown here is derived from an EMBL/GenBank/DDBJ whole genome shotgun (WGS) entry which is preliminary data.</text>
</comment>
<dbReference type="CDD" id="cd00383">
    <property type="entry name" value="trans_reg_C"/>
    <property type="match status" value="1"/>
</dbReference>
<evidence type="ECO:0000259" key="13">
    <source>
        <dbReference type="PROSITE" id="PS51755"/>
    </source>
</evidence>
<dbReference type="InterPro" id="IPR039420">
    <property type="entry name" value="WalR-like"/>
</dbReference>
<dbReference type="InterPro" id="IPR016032">
    <property type="entry name" value="Sig_transdc_resp-reg_C-effctor"/>
</dbReference>
<gene>
    <name evidence="14" type="ORF">C4886_09295</name>
</gene>
<evidence type="ECO:0000313" key="15">
    <source>
        <dbReference type="Proteomes" id="UP000253208"/>
    </source>
</evidence>
<dbReference type="InterPro" id="IPR001789">
    <property type="entry name" value="Sig_transdc_resp-reg_receiver"/>
</dbReference>
<evidence type="ECO:0000313" key="14">
    <source>
        <dbReference type="EMBL" id="RCH43871.1"/>
    </source>
</evidence>
<dbReference type="InterPro" id="IPR011006">
    <property type="entry name" value="CheY-like_superfamily"/>
</dbReference>
<evidence type="ECO:0000256" key="6">
    <source>
        <dbReference type="ARBA" id="ARBA00023015"/>
    </source>
</evidence>
<evidence type="ECO:0000256" key="9">
    <source>
        <dbReference type="ARBA" id="ARBA00024867"/>
    </source>
</evidence>
<dbReference type="Proteomes" id="UP000253208">
    <property type="component" value="Unassembled WGS sequence"/>
</dbReference>
<dbReference type="InterPro" id="IPR036388">
    <property type="entry name" value="WH-like_DNA-bd_sf"/>
</dbReference>
<dbReference type="SMART" id="SM00448">
    <property type="entry name" value="REC"/>
    <property type="match status" value="1"/>
</dbReference>
<dbReference type="AlphaFoldDB" id="A0A367G1J9"/>
<dbReference type="SMART" id="SM00862">
    <property type="entry name" value="Trans_reg_C"/>
    <property type="match status" value="1"/>
</dbReference>
<name>A0A367G1J9_9FIRM</name>
<dbReference type="FunFam" id="3.40.50.2300:FF:000021">
    <property type="entry name" value="Two-component system response regulator KdpE"/>
    <property type="match status" value="1"/>
</dbReference>
<evidence type="ECO:0000259" key="12">
    <source>
        <dbReference type="PROSITE" id="PS50110"/>
    </source>
</evidence>
<comment type="function">
    <text evidence="9">May play the central regulatory role in sporulation. It may be an element of the effector pathway responsible for the activation of sporulation genes in response to nutritional stress. Spo0A may act in concert with spo0H (a sigma factor) to control the expression of some genes that are critical to the sporulation process.</text>
</comment>
<dbReference type="PROSITE" id="PS51755">
    <property type="entry name" value="OMPR_PHOB"/>
    <property type="match status" value="1"/>
</dbReference>
<dbReference type="PANTHER" id="PTHR48111">
    <property type="entry name" value="REGULATOR OF RPOS"/>
    <property type="match status" value="1"/>
</dbReference>
<evidence type="ECO:0000256" key="5">
    <source>
        <dbReference type="ARBA" id="ARBA00023012"/>
    </source>
</evidence>
<dbReference type="PANTHER" id="PTHR48111:SF50">
    <property type="entry name" value="KDP OPERON TRANSCRIPTIONAL REGULATORY PROTEIN KDPE"/>
    <property type="match status" value="1"/>
</dbReference>
<dbReference type="Gene3D" id="3.40.50.2300">
    <property type="match status" value="1"/>
</dbReference>
<feature type="modified residue" description="4-aspartylphosphate" evidence="10">
    <location>
        <position position="54"/>
    </location>
</feature>
<evidence type="ECO:0000256" key="7">
    <source>
        <dbReference type="ARBA" id="ARBA00023125"/>
    </source>
</evidence>
<dbReference type="Pfam" id="PF00072">
    <property type="entry name" value="Response_reg"/>
    <property type="match status" value="1"/>
</dbReference>
<evidence type="ECO:0000256" key="10">
    <source>
        <dbReference type="PROSITE-ProRule" id="PRU00169"/>
    </source>
</evidence>
<dbReference type="GO" id="GO:0045893">
    <property type="term" value="P:positive regulation of DNA-templated transcription"/>
    <property type="evidence" value="ECO:0007669"/>
    <property type="project" value="UniProtKB-ARBA"/>
</dbReference>